<feature type="region of interest" description="Disordered" evidence="11">
    <location>
        <begin position="130"/>
        <end position="198"/>
    </location>
</feature>
<evidence type="ECO:0000256" key="2">
    <source>
        <dbReference type="ARBA" id="ARBA00010916"/>
    </source>
</evidence>
<feature type="region of interest" description="Disordered" evidence="11">
    <location>
        <begin position="1"/>
        <end position="24"/>
    </location>
</feature>
<evidence type="ECO:0000313" key="12">
    <source>
        <dbReference type="EMBL" id="KAG4413325.1"/>
    </source>
</evidence>
<feature type="compositionally biased region" description="Polar residues" evidence="11">
    <location>
        <begin position="1"/>
        <end position="17"/>
    </location>
</feature>
<keyword evidence="5 9" id="KW-0805">Transcription regulation</keyword>
<dbReference type="Proteomes" id="UP000664132">
    <property type="component" value="Unassembled WGS sequence"/>
</dbReference>
<evidence type="ECO:0000256" key="7">
    <source>
        <dbReference type="ARBA" id="ARBA00023163"/>
    </source>
</evidence>
<keyword evidence="9" id="KW-0227">DNA damage</keyword>
<dbReference type="OrthoDB" id="440324at2759"/>
<evidence type="ECO:0000256" key="1">
    <source>
        <dbReference type="ARBA" id="ARBA00004123"/>
    </source>
</evidence>
<dbReference type="AlphaFoldDB" id="A0A8H7T2D1"/>
<dbReference type="Pfam" id="PF09340">
    <property type="entry name" value="NuA4"/>
    <property type="match status" value="1"/>
</dbReference>
<keyword evidence="8 9" id="KW-0539">Nucleus</keyword>
<dbReference type="GO" id="GO:0006281">
    <property type="term" value="P:DNA repair"/>
    <property type="evidence" value="ECO:0007669"/>
    <property type="project" value="UniProtKB-UniRule"/>
</dbReference>
<gene>
    <name evidence="12" type="ORF">IFR04_013550</name>
</gene>
<reference evidence="12" key="1">
    <citation type="submission" date="2021-02" db="EMBL/GenBank/DDBJ databases">
        <title>Genome sequence Cadophora malorum strain M34.</title>
        <authorList>
            <person name="Stefanovic E."/>
            <person name="Vu D."/>
            <person name="Scully C."/>
            <person name="Dijksterhuis J."/>
            <person name="Roader J."/>
            <person name="Houbraken J."/>
        </authorList>
    </citation>
    <scope>NUCLEOTIDE SEQUENCE</scope>
    <source>
        <strain evidence="12">M34</strain>
    </source>
</reference>
<evidence type="ECO:0000256" key="9">
    <source>
        <dbReference type="RuleBase" id="RU368022"/>
    </source>
</evidence>
<evidence type="ECO:0000256" key="6">
    <source>
        <dbReference type="ARBA" id="ARBA00023054"/>
    </source>
</evidence>
<comment type="similarity">
    <text evidence="2 9">Belongs to the EAF6 family.</text>
</comment>
<keyword evidence="4 9" id="KW-0156">Chromatin regulator</keyword>
<evidence type="ECO:0000313" key="13">
    <source>
        <dbReference type="Proteomes" id="UP000664132"/>
    </source>
</evidence>
<comment type="function">
    <text evidence="9">Component of the NuA4 histone acetyltransferase complex which is involved in transcriptional activation of selected genes principally by acetylation of nucleosomal histone H4 and H2A. The NuA4 complex is also involved in DNA repair.</text>
</comment>
<dbReference type="EMBL" id="JAFJYH010000321">
    <property type="protein sequence ID" value="KAG4413325.1"/>
    <property type="molecule type" value="Genomic_DNA"/>
</dbReference>
<protein>
    <recommendedName>
        <fullName evidence="3 9">Chromatin modification-related protein EAF6</fullName>
    </recommendedName>
</protein>
<evidence type="ECO:0000256" key="5">
    <source>
        <dbReference type="ARBA" id="ARBA00023015"/>
    </source>
</evidence>
<comment type="subcellular location">
    <subcellularLocation>
        <location evidence="1 9">Nucleus</location>
    </subcellularLocation>
</comment>
<organism evidence="12 13">
    <name type="scientific">Cadophora malorum</name>
    <dbReference type="NCBI Taxonomy" id="108018"/>
    <lineage>
        <taxon>Eukaryota</taxon>
        <taxon>Fungi</taxon>
        <taxon>Dikarya</taxon>
        <taxon>Ascomycota</taxon>
        <taxon>Pezizomycotina</taxon>
        <taxon>Leotiomycetes</taxon>
        <taxon>Helotiales</taxon>
        <taxon>Ploettnerulaceae</taxon>
        <taxon>Cadophora</taxon>
    </lineage>
</organism>
<dbReference type="InterPro" id="IPR015418">
    <property type="entry name" value="Eaf6"/>
</dbReference>
<dbReference type="GO" id="GO:0035267">
    <property type="term" value="C:NuA4 histone acetyltransferase complex"/>
    <property type="evidence" value="ECO:0007669"/>
    <property type="project" value="UniProtKB-UniRule"/>
</dbReference>
<keyword evidence="7 9" id="KW-0804">Transcription</keyword>
<keyword evidence="6 10" id="KW-0175">Coiled coil</keyword>
<comment type="subunit">
    <text evidence="9">Component of the NuA4 histone acetyltransferase complex.</text>
</comment>
<feature type="coiled-coil region" evidence="10">
    <location>
        <begin position="32"/>
        <end position="59"/>
    </location>
</feature>
<dbReference type="GO" id="GO:0005634">
    <property type="term" value="C:nucleus"/>
    <property type="evidence" value="ECO:0007669"/>
    <property type="project" value="UniProtKB-SubCell"/>
</dbReference>
<keyword evidence="9" id="KW-0234">DNA repair</keyword>
<dbReference type="GO" id="GO:0006325">
    <property type="term" value="P:chromatin organization"/>
    <property type="evidence" value="ECO:0007669"/>
    <property type="project" value="UniProtKB-KW"/>
</dbReference>
<accession>A0A8H7T2D1</accession>
<comment type="caution">
    <text evidence="12">The sequence shown here is derived from an EMBL/GenBank/DDBJ whole genome shotgun (WGS) entry which is preliminary data.</text>
</comment>
<evidence type="ECO:0000256" key="10">
    <source>
        <dbReference type="SAM" id="Coils"/>
    </source>
</evidence>
<sequence>MSENNPPQSTTNASSTADVPGQPFYDKTRAHLRVLLHKRRELEAKLQSQEAEILRKETEYLEDTPYGNIIIGFDAYTKGVSSVPGQRRRLVVVEGNRVFSRSSVSFGNGGDTPMDTAASTPVAALAPTPLSTSFLKGDRDGGSNHATPTSATSANKSGAGGGSKKHKKSAGAAAEDSDTDTRDTKKQRTNFGASVGRK</sequence>
<keyword evidence="13" id="KW-1185">Reference proteome</keyword>
<evidence type="ECO:0000256" key="3">
    <source>
        <dbReference type="ARBA" id="ARBA00018504"/>
    </source>
</evidence>
<evidence type="ECO:0000256" key="11">
    <source>
        <dbReference type="SAM" id="MobiDB-lite"/>
    </source>
</evidence>
<evidence type="ECO:0000256" key="8">
    <source>
        <dbReference type="ARBA" id="ARBA00023242"/>
    </source>
</evidence>
<name>A0A8H7T2D1_9HELO</name>
<dbReference type="PANTHER" id="PTHR13476">
    <property type="entry name" value="CHROMATIN MODIFICATION-RELATED PROTEIN MEAF6"/>
    <property type="match status" value="1"/>
</dbReference>
<evidence type="ECO:0000256" key="4">
    <source>
        <dbReference type="ARBA" id="ARBA00022853"/>
    </source>
</evidence>
<proteinExistence type="inferred from homology"/>